<dbReference type="InterPro" id="IPR011051">
    <property type="entry name" value="RmlC_Cupin_sf"/>
</dbReference>
<feature type="domain" description="Pirin C-terminal" evidence="5">
    <location>
        <begin position="169"/>
        <end position="272"/>
    </location>
</feature>
<name>A0A553NE10_TIGCA</name>
<evidence type="ECO:0000259" key="5">
    <source>
        <dbReference type="Pfam" id="PF05726"/>
    </source>
</evidence>
<feature type="binding site" evidence="2">
    <location>
        <position position="101"/>
    </location>
    <ligand>
        <name>Fe cation</name>
        <dbReference type="ChEBI" id="CHEBI:24875"/>
    </ligand>
</feature>
<dbReference type="Pfam" id="PF02678">
    <property type="entry name" value="Pirin"/>
    <property type="match status" value="1"/>
</dbReference>
<keyword evidence="7" id="KW-1185">Reference proteome</keyword>
<dbReference type="OMA" id="TPWHPHR"/>
<evidence type="ECO:0000259" key="4">
    <source>
        <dbReference type="Pfam" id="PF02678"/>
    </source>
</evidence>
<dbReference type="InterPro" id="IPR003829">
    <property type="entry name" value="Pirin_N_dom"/>
</dbReference>
<reference evidence="6 7" key="1">
    <citation type="journal article" date="2018" name="Nat. Ecol. Evol.">
        <title>Genomic signatures of mitonuclear coevolution across populations of Tigriopus californicus.</title>
        <authorList>
            <person name="Barreto F.S."/>
            <person name="Watson E.T."/>
            <person name="Lima T.G."/>
            <person name="Willett C.S."/>
            <person name="Edmands S."/>
            <person name="Li W."/>
            <person name="Burton R.S."/>
        </authorList>
    </citation>
    <scope>NUCLEOTIDE SEQUENCE [LARGE SCALE GENOMIC DNA]</scope>
    <source>
        <strain evidence="6 7">San Diego</strain>
    </source>
</reference>
<feature type="binding site" evidence="2">
    <location>
        <position position="55"/>
    </location>
    <ligand>
        <name>Fe cation</name>
        <dbReference type="ChEBI" id="CHEBI:24875"/>
    </ligand>
</feature>
<proteinExistence type="inferred from homology"/>
<evidence type="ECO:0000256" key="2">
    <source>
        <dbReference type="PIRSR" id="PIRSR006232-1"/>
    </source>
</evidence>
<dbReference type="Gene3D" id="2.60.120.10">
    <property type="entry name" value="Jelly Rolls"/>
    <property type="match status" value="2"/>
</dbReference>
<dbReference type="CDD" id="cd02909">
    <property type="entry name" value="cupin_pirin_N"/>
    <property type="match status" value="1"/>
</dbReference>
<evidence type="ECO:0008006" key="8">
    <source>
        <dbReference type="Google" id="ProtNLM"/>
    </source>
</evidence>
<dbReference type="InterPro" id="IPR008778">
    <property type="entry name" value="Pirin_C_dom"/>
</dbReference>
<comment type="similarity">
    <text evidence="1 3">Belongs to the pirin family.</text>
</comment>
<evidence type="ECO:0000256" key="1">
    <source>
        <dbReference type="ARBA" id="ARBA00008416"/>
    </source>
</evidence>
<dbReference type="GO" id="GO:0005634">
    <property type="term" value="C:nucleus"/>
    <property type="evidence" value="ECO:0007669"/>
    <property type="project" value="TreeGrafter"/>
</dbReference>
<organism evidence="6 7">
    <name type="scientific">Tigriopus californicus</name>
    <name type="common">Marine copepod</name>
    <dbReference type="NCBI Taxonomy" id="6832"/>
    <lineage>
        <taxon>Eukaryota</taxon>
        <taxon>Metazoa</taxon>
        <taxon>Ecdysozoa</taxon>
        <taxon>Arthropoda</taxon>
        <taxon>Crustacea</taxon>
        <taxon>Multicrustacea</taxon>
        <taxon>Hexanauplia</taxon>
        <taxon>Copepoda</taxon>
        <taxon>Harpacticoida</taxon>
        <taxon>Harpacticidae</taxon>
        <taxon>Tigriopus</taxon>
    </lineage>
</organism>
<sequence>MKKVTQVLESRWQSEGRGAKVRRSIGRPELRSLDPFLMLDEFQGSSTEGAGFPDHPHRGFETVSYLLEGEFTHEDFTGRKGTLRPGDLQWMTAGRGIVHSEMPGPMLTRGLQLWVNLKREFKMVEPAYQEHTADQIVKAEQDGVSVKVIAGQSMGVKSPVRTRTPTYFLDFRLEPQAKFTQTVPKDWTTFVYTLLGEVSFGSNQKQVKAHHTVVFSSEHEDVSFENTGTDSAHFVLIAGQPIKEPVVQRGPFVMNTQAEIMQAMEDYQLSKNGFENARKWQSVEGNK</sequence>
<dbReference type="GO" id="GO:0046872">
    <property type="term" value="F:metal ion binding"/>
    <property type="evidence" value="ECO:0007669"/>
    <property type="project" value="UniProtKB-KW"/>
</dbReference>
<evidence type="ECO:0000313" key="6">
    <source>
        <dbReference type="EMBL" id="TRY63671.1"/>
    </source>
</evidence>
<dbReference type="PANTHER" id="PTHR13903:SF8">
    <property type="entry name" value="PIRIN"/>
    <property type="match status" value="1"/>
</dbReference>
<dbReference type="Pfam" id="PF05726">
    <property type="entry name" value="Pirin_C"/>
    <property type="match status" value="1"/>
</dbReference>
<evidence type="ECO:0000256" key="3">
    <source>
        <dbReference type="RuleBase" id="RU003457"/>
    </source>
</evidence>
<dbReference type="EMBL" id="VCGU01000458">
    <property type="protein sequence ID" value="TRY63671.1"/>
    <property type="molecule type" value="Genomic_DNA"/>
</dbReference>
<dbReference type="InterPro" id="IPR014710">
    <property type="entry name" value="RmlC-like_jellyroll"/>
</dbReference>
<feature type="binding site" evidence="2">
    <location>
        <position position="57"/>
    </location>
    <ligand>
        <name>Fe cation</name>
        <dbReference type="ChEBI" id="CHEBI:24875"/>
    </ligand>
</feature>
<comment type="cofactor">
    <cofactor evidence="2">
        <name>Fe cation</name>
        <dbReference type="ChEBI" id="CHEBI:24875"/>
    </cofactor>
    <text evidence="2">Binds 1 Fe cation per subunit.</text>
</comment>
<evidence type="ECO:0000313" key="7">
    <source>
        <dbReference type="Proteomes" id="UP000318571"/>
    </source>
</evidence>
<protein>
    <recommendedName>
        <fullName evidence="8">Pirin</fullName>
    </recommendedName>
</protein>
<dbReference type="OrthoDB" id="6341212at2759"/>
<dbReference type="STRING" id="6832.A0A553NE10"/>
<feature type="binding site" evidence="2">
    <location>
        <position position="99"/>
    </location>
    <ligand>
        <name>Fe cation</name>
        <dbReference type="ChEBI" id="CHEBI:24875"/>
    </ligand>
</feature>
<dbReference type="CDD" id="cd02247">
    <property type="entry name" value="cupin_pirin_C"/>
    <property type="match status" value="1"/>
</dbReference>
<dbReference type="InterPro" id="IPR012093">
    <property type="entry name" value="Pirin"/>
</dbReference>
<dbReference type="GO" id="GO:0008127">
    <property type="term" value="F:quercetin 2,3-dioxygenase activity"/>
    <property type="evidence" value="ECO:0007669"/>
    <property type="project" value="TreeGrafter"/>
</dbReference>
<dbReference type="AlphaFoldDB" id="A0A553NE10"/>
<dbReference type="PANTHER" id="PTHR13903">
    <property type="entry name" value="PIRIN-RELATED"/>
    <property type="match status" value="1"/>
</dbReference>
<gene>
    <name evidence="6" type="ORF">TCAL_08218</name>
</gene>
<comment type="caution">
    <text evidence="6">The sequence shown here is derived from an EMBL/GenBank/DDBJ whole genome shotgun (WGS) entry which is preliminary data.</text>
</comment>
<keyword evidence="2" id="KW-0479">Metal-binding</keyword>
<dbReference type="Proteomes" id="UP000318571">
    <property type="component" value="Chromosome 10"/>
</dbReference>
<dbReference type="SUPFAM" id="SSF51182">
    <property type="entry name" value="RmlC-like cupins"/>
    <property type="match status" value="1"/>
</dbReference>
<dbReference type="PIRSF" id="PIRSF006232">
    <property type="entry name" value="Pirin"/>
    <property type="match status" value="1"/>
</dbReference>
<accession>A0A553NE10</accession>
<keyword evidence="2" id="KW-0408">Iron</keyword>
<feature type="domain" description="Pirin N-terminal" evidence="4">
    <location>
        <begin position="19"/>
        <end position="115"/>
    </location>
</feature>